<dbReference type="PANTHER" id="PTHR12110">
    <property type="entry name" value="HYDROXYPYRUVATE ISOMERASE"/>
    <property type="match status" value="1"/>
</dbReference>
<gene>
    <name evidence="2" type="ORF">LWC34_53085</name>
</gene>
<dbReference type="GO" id="GO:0016853">
    <property type="term" value="F:isomerase activity"/>
    <property type="evidence" value="ECO:0007669"/>
    <property type="project" value="UniProtKB-KW"/>
</dbReference>
<dbReference type="InterPro" id="IPR050312">
    <property type="entry name" value="IolE/XylAMocC-like"/>
</dbReference>
<dbReference type="InterPro" id="IPR013022">
    <property type="entry name" value="Xyl_isomerase-like_TIM-brl"/>
</dbReference>
<dbReference type="EMBL" id="JAJVCN010000004">
    <property type="protein sequence ID" value="MCE7011494.1"/>
    <property type="molecule type" value="Genomic_DNA"/>
</dbReference>
<dbReference type="InterPro" id="IPR036237">
    <property type="entry name" value="Xyl_isomerase-like_sf"/>
</dbReference>
<keyword evidence="2" id="KW-0413">Isomerase</keyword>
<name>A0ABS8ZUS9_9PSEU</name>
<feature type="domain" description="Xylose isomerase-like TIM barrel" evidence="1">
    <location>
        <begin position="64"/>
        <end position="258"/>
    </location>
</feature>
<sequence>MALSRRSMLLGAAAAGVGAAAALPGTAAASEASRGRLRILRDKISIQLYTLRSILEKDLEGTLSALADIGYRRVELAGTYGRSATEFKSLLDKNHIKAPSTHINIGDDLNQIIANAKILRNEKLVHPYSVYNTAAEWKAFVARLEAAGKVARKAGFTLGYHNHDHEFRPVEGQRPWDLIVRGTTRKNVHLQIDLFWAVHGGEDPVRLVYENYGRVLHYHVKDRTADGQMVDPGTGVIDFGSIFRRTWHEGIEQYIVEHDNPVDPLVTAKTGFDYLANLRF</sequence>
<protein>
    <submittedName>
        <fullName evidence="2">Sugar phosphate isomerase/epimerase</fullName>
    </submittedName>
</protein>
<proteinExistence type="predicted"/>
<evidence type="ECO:0000259" key="1">
    <source>
        <dbReference type="Pfam" id="PF01261"/>
    </source>
</evidence>
<reference evidence="2 3" key="1">
    <citation type="submission" date="2021-12" db="EMBL/GenBank/DDBJ databases">
        <title>Genome sequence of Kibdelosporangium philippinense ATCC 49844.</title>
        <authorList>
            <person name="Fedorov E.A."/>
            <person name="Omeragic M."/>
            <person name="Shalygina K.F."/>
            <person name="Maclea K.S."/>
        </authorList>
    </citation>
    <scope>NUCLEOTIDE SEQUENCE [LARGE SCALE GENOMIC DNA]</scope>
    <source>
        <strain evidence="2 3">ATCC 49844</strain>
    </source>
</reference>
<dbReference type="Gene3D" id="3.20.20.150">
    <property type="entry name" value="Divalent-metal-dependent TIM barrel enzymes"/>
    <property type="match status" value="1"/>
</dbReference>
<dbReference type="SUPFAM" id="SSF51658">
    <property type="entry name" value="Xylose isomerase-like"/>
    <property type="match status" value="1"/>
</dbReference>
<organism evidence="2 3">
    <name type="scientific">Kibdelosporangium philippinense</name>
    <dbReference type="NCBI Taxonomy" id="211113"/>
    <lineage>
        <taxon>Bacteria</taxon>
        <taxon>Bacillati</taxon>
        <taxon>Actinomycetota</taxon>
        <taxon>Actinomycetes</taxon>
        <taxon>Pseudonocardiales</taxon>
        <taxon>Pseudonocardiaceae</taxon>
        <taxon>Kibdelosporangium</taxon>
    </lineage>
</organism>
<evidence type="ECO:0000313" key="3">
    <source>
        <dbReference type="Proteomes" id="UP001521150"/>
    </source>
</evidence>
<comment type="caution">
    <text evidence="2">The sequence shown here is derived from an EMBL/GenBank/DDBJ whole genome shotgun (WGS) entry which is preliminary data.</text>
</comment>
<dbReference type="Proteomes" id="UP001521150">
    <property type="component" value="Unassembled WGS sequence"/>
</dbReference>
<dbReference type="RefSeq" id="WP_233734005.1">
    <property type="nucleotide sequence ID" value="NZ_JAJVCN010000004.1"/>
</dbReference>
<keyword evidence="3" id="KW-1185">Reference proteome</keyword>
<dbReference type="InterPro" id="IPR006311">
    <property type="entry name" value="TAT_signal"/>
</dbReference>
<evidence type="ECO:0000313" key="2">
    <source>
        <dbReference type="EMBL" id="MCE7011494.1"/>
    </source>
</evidence>
<dbReference type="PANTHER" id="PTHR12110:SF41">
    <property type="entry name" value="INOSOSE DEHYDRATASE"/>
    <property type="match status" value="1"/>
</dbReference>
<accession>A0ABS8ZUS9</accession>
<dbReference type="Pfam" id="PF01261">
    <property type="entry name" value="AP_endonuc_2"/>
    <property type="match status" value="1"/>
</dbReference>
<dbReference type="PROSITE" id="PS51318">
    <property type="entry name" value="TAT"/>
    <property type="match status" value="1"/>
</dbReference>